<evidence type="ECO:0000313" key="3">
    <source>
        <dbReference type="Proteomes" id="UP001143330"/>
    </source>
</evidence>
<dbReference type="InterPro" id="IPR037523">
    <property type="entry name" value="VOC_core"/>
</dbReference>
<proteinExistence type="predicted"/>
<protein>
    <submittedName>
        <fullName evidence="2">Lactoylglutathione lyase</fullName>
    </submittedName>
</protein>
<reference evidence="2" key="2">
    <citation type="submission" date="2023-01" db="EMBL/GenBank/DDBJ databases">
        <authorList>
            <person name="Sun Q."/>
            <person name="Evtushenko L."/>
        </authorList>
    </citation>
    <scope>NUCLEOTIDE SEQUENCE</scope>
    <source>
        <strain evidence="2">VKM B-2789</strain>
    </source>
</reference>
<comment type="caution">
    <text evidence="2">The sequence shown here is derived from an EMBL/GenBank/DDBJ whole genome shotgun (WGS) entry which is preliminary data.</text>
</comment>
<dbReference type="InterPro" id="IPR050383">
    <property type="entry name" value="GlyoxalaseI/FosfomycinResist"/>
</dbReference>
<dbReference type="Proteomes" id="UP001143330">
    <property type="component" value="Unassembled WGS sequence"/>
</dbReference>
<dbReference type="InterPro" id="IPR004360">
    <property type="entry name" value="Glyas_Fos-R_dOase_dom"/>
</dbReference>
<gene>
    <name evidence="2" type="ORF">GCM10017653_46280</name>
</gene>
<keyword evidence="3" id="KW-1185">Reference proteome</keyword>
<evidence type="ECO:0000259" key="1">
    <source>
        <dbReference type="PROSITE" id="PS51819"/>
    </source>
</evidence>
<dbReference type="GO" id="GO:0016829">
    <property type="term" value="F:lyase activity"/>
    <property type="evidence" value="ECO:0007669"/>
    <property type="project" value="UniProtKB-KW"/>
</dbReference>
<reference evidence="2" key="1">
    <citation type="journal article" date="2014" name="Int. J. Syst. Evol. Microbiol.">
        <title>Complete genome sequence of Corynebacterium casei LMG S-19264T (=DSM 44701T), isolated from a smear-ripened cheese.</title>
        <authorList>
            <consortium name="US DOE Joint Genome Institute (JGI-PGF)"/>
            <person name="Walter F."/>
            <person name="Albersmeier A."/>
            <person name="Kalinowski J."/>
            <person name="Ruckert C."/>
        </authorList>
    </citation>
    <scope>NUCLEOTIDE SEQUENCE</scope>
    <source>
        <strain evidence="2">VKM B-2789</strain>
    </source>
</reference>
<dbReference type="InterPro" id="IPR029068">
    <property type="entry name" value="Glyas_Bleomycin-R_OHBP_Dase"/>
</dbReference>
<dbReference type="PANTHER" id="PTHR21366:SF14">
    <property type="entry name" value="GLYOXALASE DOMAIN-CONTAINING PROTEIN 5"/>
    <property type="match status" value="1"/>
</dbReference>
<dbReference type="RefSeq" id="WP_213363613.1">
    <property type="nucleotide sequence ID" value="NZ_BSFM01000021.1"/>
</dbReference>
<name>A0A9W6K3Y8_9HYPH</name>
<dbReference type="SUPFAM" id="SSF54593">
    <property type="entry name" value="Glyoxalase/Bleomycin resistance protein/Dihydroxybiphenyl dioxygenase"/>
    <property type="match status" value="1"/>
</dbReference>
<dbReference type="Gene3D" id="3.10.180.10">
    <property type="entry name" value="2,3-Dihydroxybiphenyl 1,2-Dioxygenase, domain 1"/>
    <property type="match status" value="1"/>
</dbReference>
<evidence type="ECO:0000313" key="2">
    <source>
        <dbReference type="EMBL" id="GLK86558.1"/>
    </source>
</evidence>
<accession>A0A9W6K3Y8</accession>
<dbReference type="PANTHER" id="PTHR21366">
    <property type="entry name" value="GLYOXALASE FAMILY PROTEIN"/>
    <property type="match status" value="1"/>
</dbReference>
<keyword evidence="2" id="KW-0456">Lyase</keyword>
<feature type="domain" description="VOC" evidence="1">
    <location>
        <begin position="5"/>
        <end position="130"/>
    </location>
</feature>
<sequence length="130" mass="13672">MQVTGLDHVVLRVGDLDVATRFYSQVLGCPVERRQEAIGMVQLRAGGALIDLVAVDGPLGRRGGGAPAVEGRNMDHLCLRIAGFEPERVRSELAAHGIAADAAVLRYGAAGEGPSIYLRDPDGNGVELRG</sequence>
<dbReference type="AlphaFoldDB" id="A0A9W6K3Y8"/>
<organism evidence="2 3">
    <name type="scientific">Ancylobacter defluvii</name>
    <dbReference type="NCBI Taxonomy" id="1282440"/>
    <lineage>
        <taxon>Bacteria</taxon>
        <taxon>Pseudomonadati</taxon>
        <taxon>Pseudomonadota</taxon>
        <taxon>Alphaproteobacteria</taxon>
        <taxon>Hyphomicrobiales</taxon>
        <taxon>Xanthobacteraceae</taxon>
        <taxon>Ancylobacter</taxon>
    </lineage>
</organism>
<dbReference type="Pfam" id="PF00903">
    <property type="entry name" value="Glyoxalase"/>
    <property type="match status" value="1"/>
</dbReference>
<dbReference type="EMBL" id="BSFM01000021">
    <property type="protein sequence ID" value="GLK86558.1"/>
    <property type="molecule type" value="Genomic_DNA"/>
</dbReference>
<dbReference type="PROSITE" id="PS51819">
    <property type="entry name" value="VOC"/>
    <property type="match status" value="1"/>
</dbReference>